<accession>A0A0G4J5W3</accession>
<dbReference type="SMART" id="SM00389">
    <property type="entry name" value="HOX"/>
    <property type="match status" value="1"/>
</dbReference>
<dbReference type="InterPro" id="IPR051000">
    <property type="entry name" value="Homeobox_DNA-bind_prot"/>
</dbReference>
<evidence type="ECO:0000256" key="2">
    <source>
        <dbReference type="ARBA" id="ARBA00023155"/>
    </source>
</evidence>
<dbReference type="Proteomes" id="UP000039324">
    <property type="component" value="Unassembled WGS sequence"/>
</dbReference>
<evidence type="ECO:0000256" key="4">
    <source>
        <dbReference type="PROSITE-ProRule" id="PRU00108"/>
    </source>
</evidence>
<dbReference type="PANTHER" id="PTHR24324:SF9">
    <property type="entry name" value="HOMEOBOX DOMAIN-CONTAINING PROTEIN"/>
    <property type="match status" value="1"/>
</dbReference>
<reference evidence="9 11" key="2">
    <citation type="submission" date="2018-03" db="EMBL/GenBank/DDBJ databases">
        <authorList>
            <person name="Fogelqvist J."/>
        </authorList>
    </citation>
    <scope>NUCLEOTIDE SEQUENCE [LARGE SCALE GENOMIC DNA]</scope>
</reference>
<dbReference type="Proteomes" id="UP000290189">
    <property type="component" value="Unassembled WGS sequence"/>
</dbReference>
<dbReference type="Gene3D" id="1.10.10.60">
    <property type="entry name" value="Homeodomain-like"/>
    <property type="match status" value="1"/>
</dbReference>
<dbReference type="SUPFAM" id="SSF46689">
    <property type="entry name" value="Homeodomain-like"/>
    <property type="match status" value="1"/>
</dbReference>
<organism evidence="8 10">
    <name type="scientific">Plasmodiophora brassicae</name>
    <name type="common">Clubroot disease agent</name>
    <dbReference type="NCBI Taxonomy" id="37360"/>
    <lineage>
        <taxon>Eukaryota</taxon>
        <taxon>Sar</taxon>
        <taxon>Rhizaria</taxon>
        <taxon>Endomyxa</taxon>
        <taxon>Phytomyxea</taxon>
        <taxon>Plasmodiophorida</taxon>
        <taxon>Plasmodiophoridae</taxon>
        <taxon>Plasmodiophora</taxon>
    </lineage>
</organism>
<dbReference type="GO" id="GO:0000981">
    <property type="term" value="F:DNA-binding transcription factor activity, RNA polymerase II-specific"/>
    <property type="evidence" value="ECO:0007669"/>
    <property type="project" value="InterPro"/>
</dbReference>
<dbReference type="InterPro" id="IPR017970">
    <property type="entry name" value="Homeobox_CS"/>
</dbReference>
<feature type="compositionally biased region" description="Polar residues" evidence="6">
    <location>
        <begin position="34"/>
        <end position="59"/>
    </location>
</feature>
<dbReference type="GO" id="GO:0000978">
    <property type="term" value="F:RNA polymerase II cis-regulatory region sequence-specific DNA binding"/>
    <property type="evidence" value="ECO:0007669"/>
    <property type="project" value="TreeGrafter"/>
</dbReference>
<comment type="subcellular location">
    <subcellularLocation>
        <location evidence="4 5">Nucleus</location>
    </subcellularLocation>
</comment>
<dbReference type="InterPro" id="IPR001356">
    <property type="entry name" value="HD"/>
</dbReference>
<evidence type="ECO:0000313" key="11">
    <source>
        <dbReference type="Proteomes" id="UP000290189"/>
    </source>
</evidence>
<keyword evidence="1 4" id="KW-0238">DNA-binding</keyword>
<feature type="region of interest" description="Disordered" evidence="6">
    <location>
        <begin position="19"/>
        <end position="62"/>
    </location>
</feature>
<evidence type="ECO:0000256" key="3">
    <source>
        <dbReference type="ARBA" id="ARBA00023242"/>
    </source>
</evidence>
<evidence type="ECO:0000259" key="7">
    <source>
        <dbReference type="PROSITE" id="PS50071"/>
    </source>
</evidence>
<dbReference type="CDD" id="cd00086">
    <property type="entry name" value="homeodomain"/>
    <property type="match status" value="1"/>
</dbReference>
<reference evidence="8 10" key="1">
    <citation type="submission" date="2015-02" db="EMBL/GenBank/DDBJ databases">
        <authorList>
            <person name="Chooi Y.-H."/>
        </authorList>
    </citation>
    <scope>NUCLEOTIDE SEQUENCE [LARGE SCALE GENOMIC DNA]</scope>
    <source>
        <strain evidence="8">E3</strain>
    </source>
</reference>
<dbReference type="PROSITE" id="PS50071">
    <property type="entry name" value="HOMEOBOX_2"/>
    <property type="match status" value="1"/>
</dbReference>
<dbReference type="EMBL" id="CDSF01000133">
    <property type="protein sequence ID" value="CEP02754.1"/>
    <property type="molecule type" value="Genomic_DNA"/>
</dbReference>
<dbReference type="AlphaFoldDB" id="A0A0G4J5W3"/>
<feature type="domain" description="Homeobox" evidence="7">
    <location>
        <begin position="73"/>
        <end position="133"/>
    </location>
</feature>
<keyword evidence="3 4" id="KW-0539">Nucleus</keyword>
<dbReference type="EMBL" id="OVEO01000003">
    <property type="protein sequence ID" value="SPQ94874.1"/>
    <property type="molecule type" value="Genomic_DNA"/>
</dbReference>
<geneLocation type="mitochondrion" evidence="9"/>
<evidence type="ECO:0000256" key="5">
    <source>
        <dbReference type="RuleBase" id="RU000682"/>
    </source>
</evidence>
<keyword evidence="9" id="KW-0496">Mitochondrion</keyword>
<proteinExistence type="predicted"/>
<evidence type="ECO:0000256" key="1">
    <source>
        <dbReference type="ARBA" id="ARBA00023125"/>
    </source>
</evidence>
<feature type="DNA-binding region" description="Homeobox" evidence="4">
    <location>
        <begin position="75"/>
        <end position="134"/>
    </location>
</feature>
<dbReference type="OrthoDB" id="905603at2759"/>
<keyword evidence="10" id="KW-1185">Reference proteome</keyword>
<evidence type="ECO:0000313" key="8">
    <source>
        <dbReference type="EMBL" id="CEP02754.1"/>
    </source>
</evidence>
<dbReference type="Pfam" id="PF00046">
    <property type="entry name" value="Homeodomain"/>
    <property type="match status" value="1"/>
</dbReference>
<protein>
    <recommendedName>
        <fullName evidence="7">Homeobox domain-containing protein</fullName>
    </recommendedName>
</protein>
<dbReference type="InterPro" id="IPR009057">
    <property type="entry name" value="Homeodomain-like_sf"/>
</dbReference>
<dbReference type="PROSITE" id="PS00027">
    <property type="entry name" value="HOMEOBOX_1"/>
    <property type="match status" value="1"/>
</dbReference>
<keyword evidence="2 4" id="KW-0371">Homeobox</keyword>
<sequence length="380" mass="42047">MGKPLEFVFEEGVVPRQDATVRSGSNRGVPVSPESISKTSSSLANDGTDSHTGYASGTSPVALDKTTARIPATIGKRKRHNLTPFQHRVLEEAFAENPHPSRKTRIDLATAIGLDVDKVRKWFENRRNKQKKTCQPGANLMAKIAKPTVAFVRNEYDVNWKVAISPQTNRAPLPRGSRHVVLDCEPGDICNDPWRAVRSESISGDAVGHALAPFHSEFIFAIASSIRSRFGVVDDAGDIIMAQETFRMTAEFLFSIVQFDSRLTLWYANNAMCEICCFSLPGADYDDEVRVECATESIGGQMDRVVFQVHLPDVADETLTMGCKRGSHGQSVVWGDIEWMKSRLGAARLETRDAWSLLVFLGIGRPTVPEQWLAELIDTL</sequence>
<dbReference type="PANTHER" id="PTHR24324">
    <property type="entry name" value="HOMEOBOX PROTEIN HHEX"/>
    <property type="match status" value="1"/>
</dbReference>
<name>A0A0G4J5W3_PLABS</name>
<gene>
    <name evidence="8" type="ORF">PBRA_002721</name>
    <name evidence="9" type="ORF">PLBR_LOCUS2089</name>
</gene>
<evidence type="ECO:0000313" key="9">
    <source>
        <dbReference type="EMBL" id="SPQ94874.1"/>
    </source>
</evidence>
<evidence type="ECO:0000256" key="6">
    <source>
        <dbReference type="SAM" id="MobiDB-lite"/>
    </source>
</evidence>
<evidence type="ECO:0000313" key="10">
    <source>
        <dbReference type="Proteomes" id="UP000039324"/>
    </source>
</evidence>
<dbReference type="GO" id="GO:0005634">
    <property type="term" value="C:nucleus"/>
    <property type="evidence" value="ECO:0007669"/>
    <property type="project" value="UniProtKB-SubCell"/>
</dbReference>
<dbReference type="GO" id="GO:0030154">
    <property type="term" value="P:cell differentiation"/>
    <property type="evidence" value="ECO:0007669"/>
    <property type="project" value="TreeGrafter"/>
</dbReference>